<organism evidence="2">
    <name type="scientific">Thermococcus litoralis</name>
    <dbReference type="NCBI Taxonomy" id="2265"/>
    <lineage>
        <taxon>Archaea</taxon>
        <taxon>Methanobacteriati</taxon>
        <taxon>Methanobacteriota</taxon>
        <taxon>Thermococci</taxon>
        <taxon>Thermococcales</taxon>
        <taxon>Thermococcaceae</taxon>
        <taxon>Thermococcus</taxon>
    </lineage>
</organism>
<dbReference type="AlphaFoldDB" id="A0A7C5P1U0"/>
<comment type="caution">
    <text evidence="2">The sequence shown here is derived from an EMBL/GenBank/DDBJ whole genome shotgun (WGS) entry which is preliminary data.</text>
</comment>
<keyword evidence="1" id="KW-1133">Transmembrane helix</keyword>
<name>A0A7C5P1U0_THELI</name>
<dbReference type="EMBL" id="DRTU01000155">
    <property type="protein sequence ID" value="HHI00545.1"/>
    <property type="molecule type" value="Genomic_DNA"/>
</dbReference>
<feature type="transmembrane region" description="Helical" evidence="1">
    <location>
        <begin position="109"/>
        <end position="130"/>
    </location>
</feature>
<proteinExistence type="predicted"/>
<feature type="transmembrane region" description="Helical" evidence="1">
    <location>
        <begin position="68"/>
        <end position="89"/>
    </location>
</feature>
<protein>
    <submittedName>
        <fullName evidence="2">Uncharacterized protein</fullName>
    </submittedName>
</protein>
<keyword evidence="1" id="KW-0472">Membrane</keyword>
<gene>
    <name evidence="2" type="ORF">ENL40_03580</name>
</gene>
<dbReference type="Proteomes" id="UP000886217">
    <property type="component" value="Unassembled WGS sequence"/>
</dbReference>
<feature type="transmembrane region" description="Helical" evidence="1">
    <location>
        <begin position="142"/>
        <end position="158"/>
    </location>
</feature>
<sequence length="182" mass="19720">MLRRIGLVVGLFLFFGSGLVSAAGSAYDFMNFGFSALAAYGVLLLVNKELVSLNISRFMQAKTKFEQALIYGGTLLTFVGVSVLASILLPPIINQNVVVIYGDALWVEAGVQLALISPILIPQVLFVMLSAKKLGISKLPTFLLRLGFYLLSVSFLMFHPGTAVLLLVLTGFLLLIIPLRIL</sequence>
<accession>A0A7C5P1U0</accession>
<keyword evidence="1" id="KW-0812">Transmembrane</keyword>
<reference evidence="2" key="1">
    <citation type="journal article" date="2020" name="mSystems">
        <title>Genome- and Community-Level Interaction Insights into Carbon Utilization and Element Cycling Functions of Hydrothermarchaeota in Hydrothermal Sediment.</title>
        <authorList>
            <person name="Zhou Z."/>
            <person name="Liu Y."/>
            <person name="Xu W."/>
            <person name="Pan J."/>
            <person name="Luo Z.H."/>
            <person name="Li M."/>
        </authorList>
    </citation>
    <scope>NUCLEOTIDE SEQUENCE [LARGE SCALE GENOMIC DNA]</scope>
    <source>
        <strain evidence="2">HyVt-93</strain>
    </source>
</reference>
<evidence type="ECO:0000256" key="1">
    <source>
        <dbReference type="SAM" id="Phobius"/>
    </source>
</evidence>
<evidence type="ECO:0000313" key="2">
    <source>
        <dbReference type="EMBL" id="HHI00545.1"/>
    </source>
</evidence>
<feature type="transmembrane region" description="Helical" evidence="1">
    <location>
        <begin position="32"/>
        <end position="47"/>
    </location>
</feature>
<feature type="transmembrane region" description="Helical" evidence="1">
    <location>
        <begin position="164"/>
        <end position="181"/>
    </location>
</feature>